<sequence>MFAARRMEMLHAQPLRGLTAQGRHHIAEGEAKAVFQPPGIAAEASHGLDMQPAHAGAQLQRQTQQGPQTVVIDAPGHGGHQHHAQTGGRAPLHGPALDRQQIQSPRQGHGPPQRQTPLQIGAVPLQIDGIQPGLAQLSGIALFQSQPQAVAVDLQQTEVSLPGHADDGGQIVAHGGLAAGKLDIAARRGPAQTVQLKAHGLQGRIVRYSAAGRRIADGAGHIAAQGHFHQSRAGMLSMDRAQTAIIGTAVPDRRARLTRIRGRFGPWPTVETRRGDAPFRPVVPDVHGKGTVFRAGTLQKDVLPPPHIAGIQPSQADRAQALGLVQYLHIYLRHGP</sequence>
<dbReference type="Proteomes" id="UP000003676">
    <property type="component" value="Unassembled WGS sequence"/>
</dbReference>
<dbReference type="EMBL" id="ABXU01000021">
    <property type="protein sequence ID" value="EEB34609.1"/>
    <property type="molecule type" value="Genomic_DNA"/>
</dbReference>
<dbReference type="AlphaFoldDB" id="B6WR02"/>
<proteinExistence type="predicted"/>
<accession>B6WR02</accession>
<feature type="compositionally biased region" description="Low complexity" evidence="1">
    <location>
        <begin position="58"/>
        <end position="68"/>
    </location>
</feature>
<comment type="caution">
    <text evidence="2">The sequence shown here is derived from an EMBL/GenBank/DDBJ whole genome shotgun (WGS) entry which is preliminary data.</text>
</comment>
<evidence type="ECO:0000313" key="3">
    <source>
        <dbReference type="Proteomes" id="UP000003676"/>
    </source>
</evidence>
<reference evidence="2 3" key="2">
    <citation type="submission" date="2008-10" db="EMBL/GenBank/DDBJ databases">
        <authorList>
            <person name="Fulton L."/>
            <person name="Clifton S."/>
            <person name="Fulton B."/>
            <person name="Xu J."/>
            <person name="Minx P."/>
            <person name="Pepin K.H."/>
            <person name="Johnson M."/>
            <person name="Bhonagiri V."/>
            <person name="Nash W.E."/>
            <person name="Mardis E.R."/>
            <person name="Wilson R.K."/>
        </authorList>
    </citation>
    <scope>NUCLEOTIDE SEQUENCE [LARGE SCALE GENOMIC DNA]</scope>
    <source>
        <strain evidence="2 3">ATCC 29098</strain>
    </source>
</reference>
<protein>
    <submittedName>
        <fullName evidence="2">Uncharacterized protein</fullName>
    </submittedName>
</protein>
<gene>
    <name evidence="2" type="ORF">DESPIG_00482</name>
</gene>
<reference evidence="2 3" key="1">
    <citation type="submission" date="2008-10" db="EMBL/GenBank/DDBJ databases">
        <title>Draft genome sequence of Desulvovibrio piger (ATCC 29098).</title>
        <authorList>
            <person name="Sudarsanam P."/>
            <person name="Ley R."/>
            <person name="Guruge J."/>
            <person name="Turnbaugh P.J."/>
            <person name="Mahowald M."/>
            <person name="Liep D."/>
            <person name="Gordon J."/>
        </authorList>
    </citation>
    <scope>NUCLEOTIDE SEQUENCE [LARGE SCALE GENOMIC DNA]</scope>
    <source>
        <strain evidence="2 3">ATCC 29098</strain>
    </source>
</reference>
<name>B6WR02_9BACT</name>
<feature type="region of interest" description="Disordered" evidence="1">
    <location>
        <begin position="50"/>
        <end position="95"/>
    </location>
</feature>
<evidence type="ECO:0000313" key="2">
    <source>
        <dbReference type="EMBL" id="EEB34609.1"/>
    </source>
</evidence>
<dbReference type="HOGENOM" id="CLU_825692_0_0_7"/>
<organism evidence="2 3">
    <name type="scientific">Desulfovibrio piger ATCC 29098</name>
    <dbReference type="NCBI Taxonomy" id="411464"/>
    <lineage>
        <taxon>Bacteria</taxon>
        <taxon>Pseudomonadati</taxon>
        <taxon>Thermodesulfobacteriota</taxon>
        <taxon>Desulfovibrionia</taxon>
        <taxon>Desulfovibrionales</taxon>
        <taxon>Desulfovibrionaceae</taxon>
        <taxon>Desulfovibrio</taxon>
    </lineage>
</organism>
<evidence type="ECO:0000256" key="1">
    <source>
        <dbReference type="SAM" id="MobiDB-lite"/>
    </source>
</evidence>